<protein>
    <submittedName>
        <fullName evidence="1">Uncharacterized protein</fullName>
    </submittedName>
</protein>
<accession>A0ABS9NQC1</accession>
<keyword evidence="2" id="KW-1185">Reference proteome</keyword>
<evidence type="ECO:0000313" key="2">
    <source>
        <dbReference type="Proteomes" id="UP001298424"/>
    </source>
</evidence>
<evidence type="ECO:0000313" key="1">
    <source>
        <dbReference type="EMBL" id="MCG6504977.1"/>
    </source>
</evidence>
<dbReference type="Proteomes" id="UP001298424">
    <property type="component" value="Unassembled WGS sequence"/>
</dbReference>
<dbReference type="RefSeq" id="WP_238748543.1">
    <property type="nucleotide sequence ID" value="NZ_JAKOOW010000060.1"/>
</dbReference>
<comment type="caution">
    <text evidence="1">The sequence shown here is derived from an EMBL/GenBank/DDBJ whole genome shotgun (WGS) entry which is preliminary data.</text>
</comment>
<feature type="non-terminal residue" evidence="1">
    <location>
        <position position="70"/>
    </location>
</feature>
<dbReference type="EMBL" id="JAKOOW010000060">
    <property type="protein sequence ID" value="MCG6504977.1"/>
    <property type="molecule type" value="Genomic_DNA"/>
</dbReference>
<gene>
    <name evidence="1" type="ORF">MB824_10780</name>
</gene>
<sequence>MAIDVKTYAQLAARVYDKKRLVNKMTLPAGFEEVHWRDDDALGFSAGVYRSADGKQVVVSFTGTNARTVS</sequence>
<name>A0ABS9NQC1_9NEIS</name>
<organism evidence="1 2">
    <name type="scientific">Kingella pumchi</name>
    <dbReference type="NCBI Taxonomy" id="2779506"/>
    <lineage>
        <taxon>Bacteria</taxon>
        <taxon>Pseudomonadati</taxon>
        <taxon>Pseudomonadota</taxon>
        <taxon>Betaproteobacteria</taxon>
        <taxon>Neisseriales</taxon>
        <taxon>Neisseriaceae</taxon>
        <taxon>Kingella</taxon>
    </lineage>
</organism>
<proteinExistence type="predicted"/>
<reference evidence="1 2" key="1">
    <citation type="submission" date="2022-02" db="EMBL/GenBank/DDBJ databases">
        <title>Genome sequence data of Kingella unionensis sp. nov. strain CICC 24913 (CCUG 75125).</title>
        <authorList>
            <person name="Xiao M."/>
        </authorList>
    </citation>
    <scope>NUCLEOTIDE SEQUENCE [LARGE SCALE GENOMIC DNA]</scope>
    <source>
        <strain evidence="1 2">CICC 24913</strain>
    </source>
</reference>